<dbReference type="Gramene" id="ONI30334">
    <property type="protein sequence ID" value="ONI30334"/>
    <property type="gene ID" value="PRUPE_1G245000"/>
</dbReference>
<evidence type="ECO:0000256" key="1">
    <source>
        <dbReference type="SAM" id="MobiDB-lite"/>
    </source>
</evidence>
<sequence length="103" mass="12695">MHNSLEIPLMQILIHNFSNKLGSIVRDRLNRIYGSPMQWWIHHGVNWVRRPRDSPGNNLEVPCWPLQPWETTPWRRRCKLRGRRKREEEEREREREEEKEDSD</sequence>
<accession>A0A251R2Q9</accession>
<gene>
    <name evidence="2" type="ORF">PRUPE_1G245000</name>
</gene>
<protein>
    <submittedName>
        <fullName evidence="2">Uncharacterized protein</fullName>
    </submittedName>
</protein>
<keyword evidence="3" id="KW-1185">Reference proteome</keyword>
<evidence type="ECO:0000313" key="2">
    <source>
        <dbReference type="EMBL" id="ONI30334.1"/>
    </source>
</evidence>
<organism evidence="2 3">
    <name type="scientific">Prunus persica</name>
    <name type="common">Peach</name>
    <name type="synonym">Amygdalus persica</name>
    <dbReference type="NCBI Taxonomy" id="3760"/>
    <lineage>
        <taxon>Eukaryota</taxon>
        <taxon>Viridiplantae</taxon>
        <taxon>Streptophyta</taxon>
        <taxon>Embryophyta</taxon>
        <taxon>Tracheophyta</taxon>
        <taxon>Spermatophyta</taxon>
        <taxon>Magnoliopsida</taxon>
        <taxon>eudicotyledons</taxon>
        <taxon>Gunneridae</taxon>
        <taxon>Pentapetalae</taxon>
        <taxon>rosids</taxon>
        <taxon>fabids</taxon>
        <taxon>Rosales</taxon>
        <taxon>Rosaceae</taxon>
        <taxon>Amygdaloideae</taxon>
        <taxon>Amygdaleae</taxon>
        <taxon>Prunus</taxon>
    </lineage>
</organism>
<feature type="region of interest" description="Disordered" evidence="1">
    <location>
        <begin position="81"/>
        <end position="103"/>
    </location>
</feature>
<name>A0A251R2Q9_PRUPE</name>
<evidence type="ECO:0000313" key="3">
    <source>
        <dbReference type="Proteomes" id="UP000006882"/>
    </source>
</evidence>
<dbReference type="EMBL" id="CM007651">
    <property type="protein sequence ID" value="ONI30334.1"/>
    <property type="molecule type" value="Genomic_DNA"/>
</dbReference>
<feature type="compositionally biased region" description="Basic and acidic residues" evidence="1">
    <location>
        <begin position="85"/>
        <end position="96"/>
    </location>
</feature>
<reference evidence="2 3" key="1">
    <citation type="journal article" date="2013" name="Nat. Genet.">
        <title>The high-quality draft genome of peach (Prunus persica) identifies unique patterns of genetic diversity, domestication and genome evolution.</title>
        <authorList>
            <consortium name="International Peach Genome Initiative"/>
            <person name="Verde I."/>
            <person name="Abbott A.G."/>
            <person name="Scalabrin S."/>
            <person name="Jung S."/>
            <person name="Shu S."/>
            <person name="Marroni F."/>
            <person name="Zhebentyayeva T."/>
            <person name="Dettori M.T."/>
            <person name="Grimwood J."/>
            <person name="Cattonaro F."/>
            <person name="Zuccolo A."/>
            <person name="Rossini L."/>
            <person name="Jenkins J."/>
            <person name="Vendramin E."/>
            <person name="Meisel L.A."/>
            <person name="Decroocq V."/>
            <person name="Sosinski B."/>
            <person name="Prochnik S."/>
            <person name="Mitros T."/>
            <person name="Policriti A."/>
            <person name="Cipriani G."/>
            <person name="Dondini L."/>
            <person name="Ficklin S."/>
            <person name="Goodstein D.M."/>
            <person name="Xuan P."/>
            <person name="Del Fabbro C."/>
            <person name="Aramini V."/>
            <person name="Copetti D."/>
            <person name="Gonzalez S."/>
            <person name="Horner D.S."/>
            <person name="Falchi R."/>
            <person name="Lucas S."/>
            <person name="Mica E."/>
            <person name="Maldonado J."/>
            <person name="Lazzari B."/>
            <person name="Bielenberg D."/>
            <person name="Pirona R."/>
            <person name="Miculan M."/>
            <person name="Barakat A."/>
            <person name="Testolin R."/>
            <person name="Stella A."/>
            <person name="Tartarini S."/>
            <person name="Tonutti P."/>
            <person name="Arus P."/>
            <person name="Orellana A."/>
            <person name="Wells C."/>
            <person name="Main D."/>
            <person name="Vizzotto G."/>
            <person name="Silva H."/>
            <person name="Salamini F."/>
            <person name="Schmutz J."/>
            <person name="Morgante M."/>
            <person name="Rokhsar D.S."/>
        </authorList>
    </citation>
    <scope>NUCLEOTIDE SEQUENCE [LARGE SCALE GENOMIC DNA]</scope>
    <source>
        <strain evidence="3">cv. Nemared</strain>
    </source>
</reference>
<dbReference type="AlphaFoldDB" id="A0A251R2Q9"/>
<dbReference type="Proteomes" id="UP000006882">
    <property type="component" value="Chromosome G1"/>
</dbReference>
<proteinExistence type="predicted"/>